<evidence type="ECO:0000313" key="2">
    <source>
        <dbReference type="EMBL" id="MDN5215683.1"/>
    </source>
</evidence>
<evidence type="ECO:0000256" key="1">
    <source>
        <dbReference type="SAM" id="SignalP"/>
    </source>
</evidence>
<gene>
    <name evidence="2" type="ORF">QQ020_26635</name>
</gene>
<accession>A0ABT8LD23</accession>
<proteinExistence type="predicted"/>
<keyword evidence="1" id="KW-0732">Signal</keyword>
<comment type="caution">
    <text evidence="2">The sequence shown here is derived from an EMBL/GenBank/DDBJ whole genome shotgun (WGS) entry which is preliminary data.</text>
</comment>
<dbReference type="EMBL" id="JAUJEB010000007">
    <property type="protein sequence ID" value="MDN5215683.1"/>
    <property type="molecule type" value="Genomic_DNA"/>
</dbReference>
<keyword evidence="3" id="KW-1185">Reference proteome</keyword>
<name>A0ABT8LD23_9BACT</name>
<protein>
    <submittedName>
        <fullName evidence="2">Uncharacterized protein</fullName>
    </submittedName>
</protein>
<sequence length="331" mass="35428">MKNKIILSVFFVFTTILVGSHAQNSYPTTGTVKVTGSGNYNTTGASSVILENSVASKSWQWHALDDGGMQLGDMNVPATRFLIDATGNIGIGTITPSYKLTISGSGAYNATGASSIVLENSVANKSWQWHVLDDGGMQLGDMNVPATRFLIDATGNIGIGTITPSHKLTISGSGAYNATGASSIVLENSVANKSWQWHVLDDGAMQFGDYNTSATRFLIDANGNVGIGSITPGAYKLAVNGKIRAKEVKIETGWSDFVFEDDYELPTLAEVESFIKANKHLPEIPSAKEVAENGVNVGEMESKLLQKIEELTLYIIEQEKRIKKLEAGIAD</sequence>
<dbReference type="RefSeq" id="WP_346761021.1">
    <property type="nucleotide sequence ID" value="NZ_JAUJEB010000007.1"/>
</dbReference>
<evidence type="ECO:0000313" key="3">
    <source>
        <dbReference type="Proteomes" id="UP001172083"/>
    </source>
</evidence>
<feature type="signal peptide" evidence="1">
    <location>
        <begin position="1"/>
        <end position="22"/>
    </location>
</feature>
<organism evidence="2 3">
    <name type="scientific">Agaribacillus aureus</name>
    <dbReference type="NCBI Taxonomy" id="3051825"/>
    <lineage>
        <taxon>Bacteria</taxon>
        <taxon>Pseudomonadati</taxon>
        <taxon>Bacteroidota</taxon>
        <taxon>Cytophagia</taxon>
        <taxon>Cytophagales</taxon>
        <taxon>Splendidivirgaceae</taxon>
        <taxon>Agaribacillus</taxon>
    </lineage>
</organism>
<feature type="chain" id="PRO_5046627481" evidence="1">
    <location>
        <begin position="23"/>
        <end position="331"/>
    </location>
</feature>
<dbReference type="Proteomes" id="UP001172083">
    <property type="component" value="Unassembled WGS sequence"/>
</dbReference>
<reference evidence="2" key="1">
    <citation type="submission" date="2023-06" db="EMBL/GenBank/DDBJ databases">
        <title>Genomic of Agaribacillus aureum.</title>
        <authorList>
            <person name="Wang G."/>
        </authorList>
    </citation>
    <scope>NUCLEOTIDE SEQUENCE</scope>
    <source>
        <strain evidence="2">BMA12</strain>
    </source>
</reference>